<keyword evidence="7" id="KW-1185">Reference proteome</keyword>
<proteinExistence type="predicted"/>
<feature type="transmembrane region" description="Helical" evidence="4">
    <location>
        <begin position="581"/>
        <end position="600"/>
    </location>
</feature>
<dbReference type="EMBL" id="CP001958">
    <property type="protein sequence ID" value="ADG98170.1"/>
    <property type="molecule type" value="Genomic_DNA"/>
</dbReference>
<feature type="signal peptide" evidence="5">
    <location>
        <begin position="1"/>
        <end position="24"/>
    </location>
</feature>
<evidence type="ECO:0000256" key="1">
    <source>
        <dbReference type="ARBA" id="ARBA00022525"/>
    </source>
</evidence>
<name>D6Z890_SEGRD</name>
<dbReference type="KEGG" id="srt:Srot_1710"/>
<dbReference type="GO" id="GO:0042578">
    <property type="term" value="F:phosphoric ester hydrolase activity"/>
    <property type="evidence" value="ECO:0007669"/>
    <property type="project" value="UniProtKB-ARBA"/>
</dbReference>
<dbReference type="Pfam" id="PF04185">
    <property type="entry name" value="Phosphoesterase"/>
    <property type="match status" value="1"/>
</dbReference>
<dbReference type="STRING" id="640132.Srot_1710"/>
<gene>
    <name evidence="6" type="ordered locus">Srot_1710</name>
</gene>
<dbReference type="AlphaFoldDB" id="D6Z890"/>
<sequence length="607" mass="65851">MRFLRLAIASALALSLPLAPSASASASTSTPIKHLVVIFPENISFDHYFATYPHAANIEGESTQGSGEPAPAFVADPATPTDVRTLEHDGLLGEANPNSEKPFRLAPDQAVTCDQIHLYDAEQRAANGGAMDKAVENTSKDRCPSAGKNMHEARGLVMGYYDGNTVAALWNYAQHYALNDNSYSSVFGPSTPGHLNLVAGTTYGVRSFDPRTRRQTAKPDRFVKAPGPDGTGTLVYDPDPAFDDCSNGNDASADDNLAGYADGTKNIGDLMNDKQVTWGWFQGGFRPSSRDEVRAICKTGHRNVAGNAADDYSAHHQPFQYFRQTANQHHTPPASVQEVGRDGQANHQYDLEDFKAALDAGSLPAVSFLKPGQYQDGHAGYSDPVDEGHFIAHWTNLVQQSSSWKDTAVVIAYDDSDGWYDHLAPTLLNGSSNPGAYPQDDGKDERWCADFAASHPPLAGQQDRCGPGTRQPLLVISPYSKRNFVDHTSTEQTSVTRFIEDNWGLGRLGPDRFDGRANPIDAMFDFADPPRTEPFLLREDTGAVAADGDLHVRKDESFVNKTKGTAHRPGVATTPWWQQDWAIASAVALLVLLLGGAALLRRRRGNG</sequence>
<dbReference type="RefSeq" id="WP_013138623.1">
    <property type="nucleotide sequence ID" value="NC_014168.1"/>
</dbReference>
<dbReference type="CDD" id="cd16013">
    <property type="entry name" value="AcpA"/>
    <property type="match status" value="1"/>
</dbReference>
<evidence type="ECO:0000256" key="5">
    <source>
        <dbReference type="SAM" id="SignalP"/>
    </source>
</evidence>
<keyword evidence="4" id="KW-0472">Membrane</keyword>
<protein>
    <submittedName>
        <fullName evidence="6">Phosphoesterase</fullName>
    </submittedName>
</protein>
<organism evidence="6 7">
    <name type="scientific">Segniliparus rotundus (strain ATCC BAA-972 / CDC 1076 / CIP 108378 / DSM 44985 / JCM 13578)</name>
    <dbReference type="NCBI Taxonomy" id="640132"/>
    <lineage>
        <taxon>Bacteria</taxon>
        <taxon>Bacillati</taxon>
        <taxon>Actinomycetota</taxon>
        <taxon>Actinomycetes</taxon>
        <taxon>Mycobacteriales</taxon>
        <taxon>Segniliparaceae</taxon>
        <taxon>Segniliparus</taxon>
    </lineage>
</organism>
<evidence type="ECO:0000313" key="7">
    <source>
        <dbReference type="Proteomes" id="UP000002247"/>
    </source>
</evidence>
<keyword evidence="3" id="KW-0843">Virulence</keyword>
<feature type="chain" id="PRO_5003091413" evidence="5">
    <location>
        <begin position="25"/>
        <end position="607"/>
    </location>
</feature>
<dbReference type="Gene3D" id="3.40.720.10">
    <property type="entry name" value="Alkaline Phosphatase, subunit A"/>
    <property type="match status" value="1"/>
</dbReference>
<evidence type="ECO:0000256" key="4">
    <source>
        <dbReference type="SAM" id="Phobius"/>
    </source>
</evidence>
<keyword evidence="2" id="KW-0378">Hydrolase</keyword>
<keyword evidence="4" id="KW-1133">Transmembrane helix</keyword>
<evidence type="ECO:0000256" key="3">
    <source>
        <dbReference type="ARBA" id="ARBA00023026"/>
    </source>
</evidence>
<accession>D6Z890</accession>
<evidence type="ECO:0000256" key="2">
    <source>
        <dbReference type="ARBA" id="ARBA00022801"/>
    </source>
</evidence>
<evidence type="ECO:0000313" key="6">
    <source>
        <dbReference type="EMBL" id="ADG98170.1"/>
    </source>
</evidence>
<keyword evidence="4" id="KW-0812">Transmembrane</keyword>
<dbReference type="Proteomes" id="UP000002247">
    <property type="component" value="Chromosome"/>
</dbReference>
<dbReference type="eggNOG" id="COG3511">
    <property type="taxonomic scope" value="Bacteria"/>
</dbReference>
<reference evidence="6 7" key="1">
    <citation type="journal article" date="2010" name="Stand. Genomic Sci.">
        <title>Complete genome sequence of Segniliparus rotundus type strain (CDC 1076).</title>
        <authorList>
            <person name="Sikorski J."/>
            <person name="Lapidus A."/>
            <person name="Copeland A."/>
            <person name="Misra M."/>
            <person name="Glavina Del Rio T."/>
            <person name="Nolan M."/>
            <person name="Lucas S."/>
            <person name="Chen F."/>
            <person name="Tice H."/>
            <person name="Cheng J.F."/>
            <person name="Jando M."/>
            <person name="Schneider S."/>
            <person name="Bruce D."/>
            <person name="Goodwin L."/>
            <person name="Pitluck S."/>
            <person name="Liolios K."/>
            <person name="Mikhailova N."/>
            <person name="Pati A."/>
            <person name="Ivanova N."/>
            <person name="Mavromatis K."/>
            <person name="Chen A."/>
            <person name="Palaniappan K."/>
            <person name="Chertkov O."/>
            <person name="Land M."/>
            <person name="Hauser L."/>
            <person name="Chang Y.J."/>
            <person name="Jeffries C.D."/>
            <person name="Brettin T."/>
            <person name="Detter J.C."/>
            <person name="Han C."/>
            <person name="Rohde M."/>
            <person name="Goker M."/>
            <person name="Bristow J."/>
            <person name="Eisen J.A."/>
            <person name="Markowitz V."/>
            <person name="Hugenholtz P."/>
            <person name="Kyrpides N.C."/>
            <person name="Klenk H.P."/>
        </authorList>
    </citation>
    <scope>NUCLEOTIDE SEQUENCE [LARGE SCALE GENOMIC DNA]</scope>
    <source>
        <strain evidence="7">ATCC BAA-972 / CDC 1076 / CIP 108378 / DSM 44985 / JCM 13578</strain>
    </source>
</reference>
<dbReference type="PANTHER" id="PTHR31956:SF1">
    <property type="entry name" value="NON-SPECIFIC PHOSPHOLIPASE C1"/>
    <property type="match status" value="1"/>
</dbReference>
<dbReference type="PANTHER" id="PTHR31956">
    <property type="entry name" value="NON-SPECIFIC PHOSPHOLIPASE C4-RELATED"/>
    <property type="match status" value="1"/>
</dbReference>
<dbReference type="HOGENOM" id="CLU_023677_1_0_11"/>
<keyword evidence="1" id="KW-0964">Secreted</keyword>
<dbReference type="InterPro" id="IPR017850">
    <property type="entry name" value="Alkaline_phosphatase_core_sf"/>
</dbReference>
<dbReference type="OrthoDB" id="4181857at2"/>
<keyword evidence="5" id="KW-0732">Signal</keyword>
<dbReference type="InterPro" id="IPR007312">
    <property type="entry name" value="Phosphoesterase"/>
</dbReference>